<evidence type="ECO:0000313" key="4">
    <source>
        <dbReference type="Proteomes" id="UP001498398"/>
    </source>
</evidence>
<keyword evidence="4" id="KW-1185">Reference proteome</keyword>
<feature type="transmembrane region" description="Helical" evidence="1">
    <location>
        <begin position="112"/>
        <end position="136"/>
    </location>
</feature>
<comment type="caution">
    <text evidence="3">The sequence shown here is derived from an EMBL/GenBank/DDBJ whole genome shotgun (WGS) entry which is preliminary data.</text>
</comment>
<gene>
    <name evidence="3" type="ORF">VKT23_014745</name>
</gene>
<organism evidence="3 4">
    <name type="scientific">Marasmiellus scandens</name>
    <dbReference type="NCBI Taxonomy" id="2682957"/>
    <lineage>
        <taxon>Eukaryota</taxon>
        <taxon>Fungi</taxon>
        <taxon>Dikarya</taxon>
        <taxon>Basidiomycota</taxon>
        <taxon>Agaricomycotina</taxon>
        <taxon>Agaricomycetes</taxon>
        <taxon>Agaricomycetidae</taxon>
        <taxon>Agaricales</taxon>
        <taxon>Marasmiineae</taxon>
        <taxon>Omphalotaceae</taxon>
        <taxon>Marasmiellus</taxon>
    </lineage>
</organism>
<keyword evidence="1" id="KW-0472">Membrane</keyword>
<feature type="transmembrane region" description="Helical" evidence="1">
    <location>
        <begin position="156"/>
        <end position="174"/>
    </location>
</feature>
<dbReference type="EMBL" id="JBANRG010000046">
    <property type="protein sequence ID" value="KAK7445749.1"/>
    <property type="molecule type" value="Genomic_DNA"/>
</dbReference>
<dbReference type="InterPro" id="IPR045339">
    <property type="entry name" value="DUF6534"/>
</dbReference>
<sequence>MYTAQLYVSNPEIHYNDKPPTIDFSSLVYGYVGNPVIPQLLYPKLYTVSKQNLWMTTPPLLLANGTLSTYPQIITPKLINQEPSFISVMGLYGIALFTKGARYTNLFMFQKYLLAADIMVLTCDVLVTSALCYLLHKTRSQVRATRGVLNRLFFNVLNRGGFNLILTILMIVFLRLNTKAYMFTVVFYPGGEGTSPNPSYDVQMLICFYTHV</sequence>
<dbReference type="Proteomes" id="UP001498398">
    <property type="component" value="Unassembled WGS sequence"/>
</dbReference>
<evidence type="ECO:0000313" key="3">
    <source>
        <dbReference type="EMBL" id="KAK7445749.1"/>
    </source>
</evidence>
<evidence type="ECO:0000259" key="2">
    <source>
        <dbReference type="Pfam" id="PF20152"/>
    </source>
</evidence>
<reference evidence="3 4" key="1">
    <citation type="submission" date="2024-01" db="EMBL/GenBank/DDBJ databases">
        <title>A draft genome for the cacao thread blight pathogen Marasmiellus scandens.</title>
        <authorList>
            <person name="Baruah I.K."/>
            <person name="Leung J."/>
            <person name="Bukari Y."/>
            <person name="Amoako-Attah I."/>
            <person name="Meinhardt L.W."/>
            <person name="Bailey B.A."/>
            <person name="Cohen S.P."/>
        </authorList>
    </citation>
    <scope>NUCLEOTIDE SEQUENCE [LARGE SCALE GENOMIC DNA]</scope>
    <source>
        <strain evidence="3 4">GH-19</strain>
    </source>
</reference>
<evidence type="ECO:0000256" key="1">
    <source>
        <dbReference type="SAM" id="Phobius"/>
    </source>
</evidence>
<keyword evidence="1" id="KW-1133">Transmembrane helix</keyword>
<name>A0ABR1J234_9AGAR</name>
<keyword evidence="1" id="KW-0812">Transmembrane</keyword>
<protein>
    <recommendedName>
        <fullName evidence="2">DUF6534 domain-containing protein</fullName>
    </recommendedName>
</protein>
<feature type="domain" description="DUF6534" evidence="2">
    <location>
        <begin position="122"/>
        <end position="186"/>
    </location>
</feature>
<accession>A0ABR1J234</accession>
<proteinExistence type="predicted"/>
<dbReference type="Pfam" id="PF20152">
    <property type="entry name" value="DUF6534"/>
    <property type="match status" value="1"/>
</dbReference>